<evidence type="ECO:0000313" key="2">
    <source>
        <dbReference type="EMBL" id="PFK47552.1"/>
    </source>
</evidence>
<evidence type="ECO:0000313" key="3">
    <source>
        <dbReference type="Proteomes" id="UP000242656"/>
    </source>
</evidence>
<name>A0A2B0MTS3_BACCE</name>
<sequence length="71" mass="8596">MYMFQQNSTTYIVTSFGFQFGYIFVTVMLQRDKKQEKTIIYSFFSPIKDSSPTTLYQSIMFYKYYPHKVKL</sequence>
<keyword evidence="1" id="KW-0812">Transmembrane</keyword>
<accession>A0A2B0MTS3</accession>
<dbReference type="AlphaFoldDB" id="A0A2B0MTS3"/>
<feature type="transmembrane region" description="Helical" evidence="1">
    <location>
        <begin position="12"/>
        <end position="29"/>
    </location>
</feature>
<protein>
    <submittedName>
        <fullName evidence="2">Uncharacterized protein</fullName>
    </submittedName>
</protein>
<dbReference type="Proteomes" id="UP000242656">
    <property type="component" value="Unassembled WGS sequence"/>
</dbReference>
<proteinExistence type="predicted"/>
<keyword evidence="1" id="KW-1133">Transmembrane helix</keyword>
<evidence type="ECO:0000256" key="1">
    <source>
        <dbReference type="SAM" id="Phobius"/>
    </source>
</evidence>
<reference evidence="2 3" key="1">
    <citation type="submission" date="2017-09" db="EMBL/GenBank/DDBJ databases">
        <title>Large-scale bioinformatics analysis of Bacillus genomes uncovers conserved roles of natural products in bacterial physiology.</title>
        <authorList>
            <consortium name="Agbiome Team Llc"/>
            <person name="Bleich R.M."/>
            <person name="Grubbs K.J."/>
            <person name="Santa Maria K.C."/>
            <person name="Allen S.E."/>
            <person name="Farag S."/>
            <person name="Shank E.A."/>
            <person name="Bowers A."/>
        </authorList>
    </citation>
    <scope>NUCLEOTIDE SEQUENCE [LARGE SCALE GENOMIC DNA]</scope>
    <source>
        <strain evidence="2 3">AFS083043</strain>
    </source>
</reference>
<dbReference type="EMBL" id="NUWN01000005">
    <property type="protein sequence ID" value="PFK47552.1"/>
    <property type="molecule type" value="Genomic_DNA"/>
</dbReference>
<gene>
    <name evidence="2" type="ORF">COI93_01260</name>
</gene>
<keyword evidence="1" id="KW-0472">Membrane</keyword>
<organism evidence="2 3">
    <name type="scientific">Bacillus cereus</name>
    <dbReference type="NCBI Taxonomy" id="1396"/>
    <lineage>
        <taxon>Bacteria</taxon>
        <taxon>Bacillati</taxon>
        <taxon>Bacillota</taxon>
        <taxon>Bacilli</taxon>
        <taxon>Bacillales</taxon>
        <taxon>Bacillaceae</taxon>
        <taxon>Bacillus</taxon>
        <taxon>Bacillus cereus group</taxon>
    </lineage>
</organism>
<comment type="caution">
    <text evidence="2">The sequence shown here is derived from an EMBL/GenBank/DDBJ whole genome shotgun (WGS) entry which is preliminary data.</text>
</comment>